<reference evidence="1" key="2">
    <citation type="journal article" date="2015" name="Data Brief">
        <title>Shoot transcriptome of the giant reed, Arundo donax.</title>
        <authorList>
            <person name="Barrero R.A."/>
            <person name="Guerrero F.D."/>
            <person name="Moolhuijzen P."/>
            <person name="Goolsby J.A."/>
            <person name="Tidwell J."/>
            <person name="Bellgard S.E."/>
            <person name="Bellgard M.I."/>
        </authorList>
    </citation>
    <scope>NUCLEOTIDE SEQUENCE</scope>
    <source>
        <tissue evidence="1">Shoot tissue taken approximately 20 cm above the soil surface</tissue>
    </source>
</reference>
<dbReference type="EMBL" id="GBRH01272629">
    <property type="protein sequence ID" value="JAD25266.1"/>
    <property type="molecule type" value="Transcribed_RNA"/>
</dbReference>
<protein>
    <submittedName>
        <fullName evidence="1">Uncharacterized protein</fullName>
    </submittedName>
</protein>
<name>A0A0A8YH66_ARUDO</name>
<proteinExistence type="predicted"/>
<sequence length="118" mass="12169">MGFFTELTKVGWVGAFGERGGAFGELGSCFPFVFSTGASKSLNSGKSLDGFDGSGAATGDDGKALSAALLATSFERICLYNSAALDVYFASTLPPSVHPCCLKKACARLLPPKAIIFS</sequence>
<evidence type="ECO:0000313" key="1">
    <source>
        <dbReference type="EMBL" id="JAD25266.1"/>
    </source>
</evidence>
<dbReference type="AlphaFoldDB" id="A0A0A8YH66"/>
<accession>A0A0A8YH66</accession>
<reference evidence="1" key="1">
    <citation type="submission" date="2014-09" db="EMBL/GenBank/DDBJ databases">
        <authorList>
            <person name="Magalhaes I.L.F."/>
            <person name="Oliveira U."/>
            <person name="Santos F.R."/>
            <person name="Vidigal T.H.D.A."/>
            <person name="Brescovit A.D."/>
            <person name="Santos A.J."/>
        </authorList>
    </citation>
    <scope>NUCLEOTIDE SEQUENCE</scope>
    <source>
        <tissue evidence="1">Shoot tissue taken approximately 20 cm above the soil surface</tissue>
    </source>
</reference>
<organism evidence="1">
    <name type="scientific">Arundo donax</name>
    <name type="common">Giant reed</name>
    <name type="synonym">Donax arundinaceus</name>
    <dbReference type="NCBI Taxonomy" id="35708"/>
    <lineage>
        <taxon>Eukaryota</taxon>
        <taxon>Viridiplantae</taxon>
        <taxon>Streptophyta</taxon>
        <taxon>Embryophyta</taxon>
        <taxon>Tracheophyta</taxon>
        <taxon>Spermatophyta</taxon>
        <taxon>Magnoliopsida</taxon>
        <taxon>Liliopsida</taxon>
        <taxon>Poales</taxon>
        <taxon>Poaceae</taxon>
        <taxon>PACMAD clade</taxon>
        <taxon>Arundinoideae</taxon>
        <taxon>Arundineae</taxon>
        <taxon>Arundo</taxon>
    </lineage>
</organism>